<keyword evidence="2" id="KW-0812">Transmembrane</keyword>
<feature type="region of interest" description="Disordered" evidence="1">
    <location>
        <begin position="63"/>
        <end position="103"/>
    </location>
</feature>
<feature type="transmembrane region" description="Helical" evidence="2">
    <location>
        <begin position="125"/>
        <end position="142"/>
    </location>
</feature>
<keyword evidence="4" id="KW-1185">Reference proteome</keyword>
<feature type="region of interest" description="Disordered" evidence="1">
    <location>
        <begin position="23"/>
        <end position="51"/>
    </location>
</feature>
<dbReference type="EMBL" id="CYRY02042974">
    <property type="protein sequence ID" value="VCX37038.1"/>
    <property type="molecule type" value="Genomic_DNA"/>
</dbReference>
<evidence type="ECO:0000256" key="2">
    <source>
        <dbReference type="SAM" id="Phobius"/>
    </source>
</evidence>
<reference evidence="3 4" key="1">
    <citation type="submission" date="2018-10" db="EMBL/GenBank/DDBJ databases">
        <authorList>
            <person name="Ekblom R."/>
            <person name="Jareborg N."/>
        </authorList>
    </citation>
    <scope>NUCLEOTIDE SEQUENCE [LARGE SCALE GENOMIC DNA]</scope>
    <source>
        <tissue evidence="3">Muscle</tissue>
    </source>
</reference>
<dbReference type="Proteomes" id="UP000269945">
    <property type="component" value="Unassembled WGS sequence"/>
</dbReference>
<protein>
    <submittedName>
        <fullName evidence="3">Uncharacterized protein</fullName>
    </submittedName>
</protein>
<accession>A0A9X9Q6Y7</accession>
<dbReference type="AlphaFoldDB" id="A0A9X9Q6Y7"/>
<sequence length="143" mass="15497">MSFRPIAVLSSLFPQLHVLPGEGHSWKAPTQRPGGRPGHRSPLTPGATPAGLWMLPAGSACTLEPSARQDTQDQSPLGPYSCHREPTSPERSRSSAWHGQGGRSPQDFLCGVALRADRWSHMGKLIIVFFFFFFLGICESAGA</sequence>
<evidence type="ECO:0000313" key="3">
    <source>
        <dbReference type="EMBL" id="VCX37038.1"/>
    </source>
</evidence>
<name>A0A9X9Q6Y7_GULGU</name>
<comment type="caution">
    <text evidence="3">The sequence shown here is derived from an EMBL/GenBank/DDBJ whole genome shotgun (WGS) entry which is preliminary data.</text>
</comment>
<feature type="compositionally biased region" description="Basic and acidic residues" evidence="1">
    <location>
        <begin position="82"/>
        <end position="93"/>
    </location>
</feature>
<proteinExistence type="predicted"/>
<keyword evidence="2" id="KW-0472">Membrane</keyword>
<evidence type="ECO:0000256" key="1">
    <source>
        <dbReference type="SAM" id="MobiDB-lite"/>
    </source>
</evidence>
<organism evidence="3 4">
    <name type="scientific">Gulo gulo</name>
    <name type="common">Wolverine</name>
    <name type="synonym">Gluton</name>
    <dbReference type="NCBI Taxonomy" id="48420"/>
    <lineage>
        <taxon>Eukaryota</taxon>
        <taxon>Metazoa</taxon>
        <taxon>Chordata</taxon>
        <taxon>Craniata</taxon>
        <taxon>Vertebrata</taxon>
        <taxon>Euteleostomi</taxon>
        <taxon>Mammalia</taxon>
        <taxon>Eutheria</taxon>
        <taxon>Laurasiatheria</taxon>
        <taxon>Carnivora</taxon>
        <taxon>Caniformia</taxon>
        <taxon>Musteloidea</taxon>
        <taxon>Mustelidae</taxon>
        <taxon>Guloninae</taxon>
        <taxon>Gulo</taxon>
    </lineage>
</organism>
<keyword evidence="2" id="KW-1133">Transmembrane helix</keyword>
<evidence type="ECO:0000313" key="4">
    <source>
        <dbReference type="Proteomes" id="UP000269945"/>
    </source>
</evidence>
<gene>
    <name evidence="3" type="ORF">BN2614_LOCUS3</name>
</gene>